<dbReference type="KEGG" id="naf:GQ61_07650"/>
<organism evidence="3 4">
    <name type="scientific">Candidatus Nucleicultrix amoebiphila FS5</name>
    <dbReference type="NCBI Taxonomy" id="1414854"/>
    <lineage>
        <taxon>Bacteria</taxon>
        <taxon>Pseudomonadati</taxon>
        <taxon>Pseudomonadota</taxon>
        <taxon>Alphaproteobacteria</taxon>
        <taxon>Holosporales</taxon>
        <taxon>Candidatus Nucleicultricaceae</taxon>
        <taxon>Candidatus Nucleicultrix</taxon>
    </lineage>
</organism>
<evidence type="ECO:0000259" key="2">
    <source>
        <dbReference type="PROSITE" id="PS51462"/>
    </source>
</evidence>
<dbReference type="SUPFAM" id="SSF55811">
    <property type="entry name" value="Nudix"/>
    <property type="match status" value="1"/>
</dbReference>
<reference evidence="3 4" key="1">
    <citation type="submission" date="2014-06" db="EMBL/GenBank/DDBJ databases">
        <title>The genome of the endonuclear symbiont Nucleicultrix amoebiphila.</title>
        <authorList>
            <person name="Schulz F."/>
            <person name="Horn M."/>
        </authorList>
    </citation>
    <scope>NUCLEOTIDE SEQUENCE [LARGE SCALE GENOMIC DNA]</scope>
    <source>
        <strain evidence="3 4">FS5</strain>
    </source>
</reference>
<evidence type="ECO:0000256" key="1">
    <source>
        <dbReference type="ARBA" id="ARBA00022801"/>
    </source>
</evidence>
<evidence type="ECO:0000313" key="3">
    <source>
        <dbReference type="EMBL" id="ARN85179.1"/>
    </source>
</evidence>
<dbReference type="PRINTS" id="PR00502">
    <property type="entry name" value="NUDIXFAMILY"/>
</dbReference>
<keyword evidence="1" id="KW-0378">Hydrolase</keyword>
<protein>
    <recommendedName>
        <fullName evidence="2">Nudix hydrolase domain-containing protein</fullName>
    </recommendedName>
</protein>
<dbReference type="PANTHER" id="PTHR43736:SF1">
    <property type="entry name" value="DIHYDRONEOPTERIN TRIPHOSPHATE DIPHOSPHATASE"/>
    <property type="match status" value="1"/>
</dbReference>
<evidence type="ECO:0000313" key="4">
    <source>
        <dbReference type="Proteomes" id="UP000237351"/>
    </source>
</evidence>
<dbReference type="InterPro" id="IPR015797">
    <property type="entry name" value="NUDIX_hydrolase-like_dom_sf"/>
</dbReference>
<keyword evidence="4" id="KW-1185">Reference proteome</keyword>
<dbReference type="OrthoDB" id="289720at2"/>
<dbReference type="InterPro" id="IPR020476">
    <property type="entry name" value="Nudix_hydrolase"/>
</dbReference>
<feature type="domain" description="Nudix hydrolase" evidence="2">
    <location>
        <begin position="5"/>
        <end position="145"/>
    </location>
</feature>
<dbReference type="PANTHER" id="PTHR43736">
    <property type="entry name" value="ADP-RIBOSE PYROPHOSPHATASE"/>
    <property type="match status" value="1"/>
</dbReference>
<sequence>MQEQIFHLGVKALIFNHQGQILLLKVNQNNFTEVQEEDYWDLPGGRVLEGHTSEETLKREIKEETGLERIELGQCLGMTLSNMRIPLKNGIKAGLVVAVYVCHMTVDAAIQISKEHHDFKWVEPHEGAKLLSIKYPKDFFEKLLITA</sequence>
<name>A0A1W6N5Z3_9PROT</name>
<dbReference type="Gene3D" id="3.90.79.10">
    <property type="entry name" value="Nucleoside Triphosphate Pyrophosphohydrolase"/>
    <property type="match status" value="1"/>
</dbReference>
<proteinExistence type="predicted"/>
<accession>A0A1W6N5Z3</accession>
<dbReference type="RefSeq" id="WP_085784719.1">
    <property type="nucleotide sequence ID" value="NZ_CP008743.1"/>
</dbReference>
<dbReference type="InterPro" id="IPR000086">
    <property type="entry name" value="NUDIX_hydrolase_dom"/>
</dbReference>
<dbReference type="Proteomes" id="UP000237351">
    <property type="component" value="Chromosome"/>
</dbReference>
<dbReference type="STRING" id="1414854.GQ61_07650"/>
<dbReference type="PROSITE" id="PS51462">
    <property type="entry name" value="NUDIX"/>
    <property type="match status" value="1"/>
</dbReference>
<dbReference type="GO" id="GO:0016787">
    <property type="term" value="F:hydrolase activity"/>
    <property type="evidence" value="ECO:0007669"/>
    <property type="project" value="UniProtKB-KW"/>
</dbReference>
<dbReference type="Pfam" id="PF00293">
    <property type="entry name" value="NUDIX"/>
    <property type="match status" value="1"/>
</dbReference>
<dbReference type="EMBL" id="CP008743">
    <property type="protein sequence ID" value="ARN85179.1"/>
    <property type="molecule type" value="Genomic_DNA"/>
</dbReference>
<gene>
    <name evidence="3" type="ORF">GQ61_07650</name>
</gene>
<dbReference type="AlphaFoldDB" id="A0A1W6N5Z3"/>